<gene>
    <name evidence="7" type="ORF">GCM10009092_10800</name>
</gene>
<name>A0ABP3GKL0_9ALTE</name>
<dbReference type="RefSeq" id="WP_343842668.1">
    <property type="nucleotide sequence ID" value="NZ_BAAAEI010000006.1"/>
</dbReference>
<dbReference type="Proteomes" id="UP001501757">
    <property type="component" value="Unassembled WGS sequence"/>
</dbReference>
<dbReference type="PANTHER" id="PTHR33202:SF6">
    <property type="entry name" value="ZINC UPTAKE REGULATION PROTEIN"/>
    <property type="match status" value="1"/>
</dbReference>
<comment type="similarity">
    <text evidence="1">Belongs to the Fur family.</text>
</comment>
<dbReference type="SUPFAM" id="SSF46785">
    <property type="entry name" value="Winged helix' DNA-binding domain"/>
    <property type="match status" value="1"/>
</dbReference>
<organism evidence="7 8">
    <name type="scientific">Bowmanella denitrificans</name>
    <dbReference type="NCBI Taxonomy" id="366582"/>
    <lineage>
        <taxon>Bacteria</taxon>
        <taxon>Pseudomonadati</taxon>
        <taxon>Pseudomonadota</taxon>
        <taxon>Gammaproteobacteria</taxon>
        <taxon>Alteromonadales</taxon>
        <taxon>Alteromonadaceae</taxon>
        <taxon>Bowmanella</taxon>
    </lineage>
</organism>
<evidence type="ECO:0000256" key="6">
    <source>
        <dbReference type="ARBA" id="ARBA00023163"/>
    </source>
</evidence>
<dbReference type="PANTHER" id="PTHR33202">
    <property type="entry name" value="ZINC UPTAKE REGULATION PROTEIN"/>
    <property type="match status" value="1"/>
</dbReference>
<evidence type="ECO:0000256" key="4">
    <source>
        <dbReference type="ARBA" id="ARBA00023015"/>
    </source>
</evidence>
<evidence type="ECO:0000256" key="2">
    <source>
        <dbReference type="ARBA" id="ARBA00022491"/>
    </source>
</evidence>
<dbReference type="Gene3D" id="1.10.10.10">
    <property type="entry name" value="Winged helix-like DNA-binding domain superfamily/Winged helix DNA-binding domain"/>
    <property type="match status" value="1"/>
</dbReference>
<sequence>MMNQGQMGQVIQQAKQTCRNSGRGLTEKRQRVLEILLKTEAPMSAYELTDAYNQIAPAPIMAMSVYRILVFLESMKLAHRLHSANKYMACTQLSGQCDHPFPLFLICTLCQKVEETSVPTNLVRLLTQSTKKSGFLIAGSQLEINGLCSKCQSASSS</sequence>
<keyword evidence="8" id="KW-1185">Reference proteome</keyword>
<dbReference type="InterPro" id="IPR002481">
    <property type="entry name" value="FUR"/>
</dbReference>
<dbReference type="InterPro" id="IPR043135">
    <property type="entry name" value="Fur_C"/>
</dbReference>
<dbReference type="Gene3D" id="3.30.1490.190">
    <property type="match status" value="1"/>
</dbReference>
<evidence type="ECO:0000256" key="1">
    <source>
        <dbReference type="ARBA" id="ARBA00007957"/>
    </source>
</evidence>
<accession>A0ABP3GKL0</accession>
<keyword evidence="4" id="KW-0805">Transcription regulation</keyword>
<dbReference type="InterPro" id="IPR036388">
    <property type="entry name" value="WH-like_DNA-bd_sf"/>
</dbReference>
<keyword evidence="3" id="KW-0862">Zinc</keyword>
<keyword evidence="6" id="KW-0804">Transcription</keyword>
<evidence type="ECO:0000313" key="7">
    <source>
        <dbReference type="EMBL" id="GAA0348251.1"/>
    </source>
</evidence>
<dbReference type="EMBL" id="BAAAEI010000006">
    <property type="protein sequence ID" value="GAA0348251.1"/>
    <property type="molecule type" value="Genomic_DNA"/>
</dbReference>
<evidence type="ECO:0000256" key="3">
    <source>
        <dbReference type="ARBA" id="ARBA00022833"/>
    </source>
</evidence>
<reference evidence="8" key="1">
    <citation type="journal article" date="2019" name="Int. J. Syst. Evol. Microbiol.">
        <title>The Global Catalogue of Microorganisms (GCM) 10K type strain sequencing project: providing services to taxonomists for standard genome sequencing and annotation.</title>
        <authorList>
            <consortium name="The Broad Institute Genomics Platform"/>
            <consortium name="The Broad Institute Genome Sequencing Center for Infectious Disease"/>
            <person name="Wu L."/>
            <person name="Ma J."/>
        </authorList>
    </citation>
    <scope>NUCLEOTIDE SEQUENCE [LARGE SCALE GENOMIC DNA]</scope>
    <source>
        <strain evidence="8">JCM 13378</strain>
    </source>
</reference>
<keyword evidence="2" id="KW-0678">Repressor</keyword>
<evidence type="ECO:0000313" key="8">
    <source>
        <dbReference type="Proteomes" id="UP001501757"/>
    </source>
</evidence>
<dbReference type="Pfam" id="PF01475">
    <property type="entry name" value="FUR"/>
    <property type="match status" value="1"/>
</dbReference>
<proteinExistence type="inferred from homology"/>
<dbReference type="InterPro" id="IPR036390">
    <property type="entry name" value="WH_DNA-bd_sf"/>
</dbReference>
<evidence type="ECO:0000256" key="5">
    <source>
        <dbReference type="ARBA" id="ARBA00023125"/>
    </source>
</evidence>
<keyword evidence="5" id="KW-0238">DNA-binding</keyword>
<protein>
    <submittedName>
        <fullName evidence="7">Transcriptional repressor</fullName>
    </submittedName>
</protein>
<comment type="caution">
    <text evidence="7">The sequence shown here is derived from an EMBL/GenBank/DDBJ whole genome shotgun (WGS) entry which is preliminary data.</text>
</comment>